<dbReference type="OrthoDB" id="164800at2"/>
<gene>
    <name evidence="2" type="ORF">KIN_20160</name>
</gene>
<dbReference type="Gene3D" id="3.40.630.30">
    <property type="match status" value="1"/>
</dbReference>
<dbReference type="PROSITE" id="PS51186">
    <property type="entry name" value="GNAT"/>
    <property type="match status" value="1"/>
</dbReference>
<dbReference type="EMBL" id="BLJE01000002">
    <property type="protein sequence ID" value="GFE64942.1"/>
    <property type="molecule type" value="Genomic_DNA"/>
</dbReference>
<feature type="domain" description="N-acetyltransferase" evidence="1">
    <location>
        <begin position="131"/>
        <end position="267"/>
    </location>
</feature>
<dbReference type="SUPFAM" id="SSF55729">
    <property type="entry name" value="Acyl-CoA N-acyltransferases (Nat)"/>
    <property type="match status" value="1"/>
</dbReference>
<dbReference type="Proteomes" id="UP000436822">
    <property type="component" value="Unassembled WGS sequence"/>
</dbReference>
<reference evidence="2 3" key="1">
    <citation type="submission" date="2019-12" db="EMBL/GenBank/DDBJ databases">
        <title>Litoreibacter badius sp. nov., a novel bacteriochlorophyll a-containing bacterium in the genus Litoreibacter.</title>
        <authorList>
            <person name="Kanamuro M."/>
            <person name="Takabe Y."/>
            <person name="Mori K."/>
            <person name="Takaichi S."/>
            <person name="Hanada S."/>
        </authorList>
    </citation>
    <scope>NUCLEOTIDE SEQUENCE [LARGE SCALE GENOMIC DNA]</scope>
    <source>
        <strain evidence="2 3">K6</strain>
    </source>
</reference>
<keyword evidence="3" id="KW-1185">Reference proteome</keyword>
<dbReference type="InterPro" id="IPR000182">
    <property type="entry name" value="GNAT_dom"/>
</dbReference>
<dbReference type="InterPro" id="IPR016181">
    <property type="entry name" value="Acyl_CoA_acyltransferase"/>
</dbReference>
<organism evidence="2 3">
    <name type="scientific">Litoreibacter roseus</name>
    <dbReference type="NCBI Taxonomy" id="2601869"/>
    <lineage>
        <taxon>Bacteria</taxon>
        <taxon>Pseudomonadati</taxon>
        <taxon>Pseudomonadota</taxon>
        <taxon>Alphaproteobacteria</taxon>
        <taxon>Rhodobacterales</taxon>
        <taxon>Roseobacteraceae</taxon>
        <taxon>Litoreibacter</taxon>
    </lineage>
</organism>
<proteinExistence type="predicted"/>
<name>A0A6N6JIB3_9RHOB</name>
<dbReference type="CDD" id="cd04301">
    <property type="entry name" value="NAT_SF"/>
    <property type="match status" value="1"/>
</dbReference>
<dbReference type="RefSeq" id="WP_159806481.1">
    <property type="nucleotide sequence ID" value="NZ_BLJE01000002.1"/>
</dbReference>
<dbReference type="AlphaFoldDB" id="A0A6N6JIB3"/>
<protein>
    <recommendedName>
        <fullName evidence="1">N-acetyltransferase domain-containing protein</fullName>
    </recommendedName>
</protein>
<sequence length="267" mass="28975">MIDTLERPALRVSADDILESHFTLAARPGAIEPIVVDGAAGWTSPNPHPVLSLMRWTTIDPGTASLALDAVLARFRDAGQGFDWMTGPKTAHLVPLLYERGFIAPPLDVAAMIRCVSPDIDISMPKDLRVWKVEDLQDDRISRVMARGFDVSGEVGAIFHEAYLTSSPLQTSDVYAVSADGDDAPVGVGYLSYIGDGPSVLLRVSSTLDEYRGRGIYKALVLRRLADAAKQGRTQAFVHAYSDGSQRVLSGLGFESAGSLQLHRWRP</sequence>
<dbReference type="GO" id="GO:0016747">
    <property type="term" value="F:acyltransferase activity, transferring groups other than amino-acyl groups"/>
    <property type="evidence" value="ECO:0007669"/>
    <property type="project" value="InterPro"/>
</dbReference>
<evidence type="ECO:0000313" key="3">
    <source>
        <dbReference type="Proteomes" id="UP000436822"/>
    </source>
</evidence>
<evidence type="ECO:0000313" key="2">
    <source>
        <dbReference type="EMBL" id="GFE64942.1"/>
    </source>
</evidence>
<evidence type="ECO:0000259" key="1">
    <source>
        <dbReference type="PROSITE" id="PS51186"/>
    </source>
</evidence>
<accession>A0A6N6JIB3</accession>
<comment type="caution">
    <text evidence="2">The sequence shown here is derived from an EMBL/GenBank/DDBJ whole genome shotgun (WGS) entry which is preliminary data.</text>
</comment>